<organism evidence="3 4">
    <name type="scientific">Hepatospora eriocheir</name>
    <dbReference type="NCBI Taxonomy" id="1081669"/>
    <lineage>
        <taxon>Eukaryota</taxon>
        <taxon>Fungi</taxon>
        <taxon>Fungi incertae sedis</taxon>
        <taxon>Microsporidia</taxon>
        <taxon>Hepatosporidae</taxon>
        <taxon>Hepatospora</taxon>
    </lineage>
</organism>
<reference evidence="3 4" key="1">
    <citation type="journal article" date="2017" name="Environ. Microbiol.">
        <title>Decay of the glycolytic pathway and adaptation to intranuclear parasitism within Enterocytozoonidae microsporidia.</title>
        <authorList>
            <person name="Wiredu Boakye D."/>
            <person name="Jaroenlak P."/>
            <person name="Prachumwat A."/>
            <person name="Williams T.A."/>
            <person name="Bateman K.S."/>
            <person name="Itsathitphaisarn O."/>
            <person name="Sritunyalucksana K."/>
            <person name="Paszkiewicz K.H."/>
            <person name="Moore K.A."/>
            <person name="Stentiford G.D."/>
            <person name="Williams B.A."/>
        </authorList>
    </citation>
    <scope>NUCLEOTIDE SEQUENCE [LARGE SCALE GENOMIC DNA]</scope>
    <source>
        <strain evidence="3 4">GB1</strain>
    </source>
</reference>
<protein>
    <submittedName>
        <fullName evidence="3">RNC</fullName>
    </submittedName>
</protein>
<comment type="caution">
    <text evidence="3">The sequence shown here is derived from an EMBL/GenBank/DDBJ whole genome shotgun (WGS) entry which is preliminary data.</text>
</comment>
<dbReference type="InterPro" id="IPR036389">
    <property type="entry name" value="RNase_III_sf"/>
</dbReference>
<sequence>MVDKYENETFKEIKCDCGLLNTHYHLNNKEVLERALIPGKISNEFMLHPEIKNKVITNYLSANEGKLYTFSNSRFGIITSESLECSVEVGDVIIGINDYVIDDDQLIKIKEFQNHLFKFGFKSSYEFSENSYLKYLVVIVKNNLIDFDEINNFYKNISECYVNELGDYAVTNGECEFILDELNLNEYSNRLIKDEKHDNLKVKDFVKRMITNIPNIDLKTKKEYLKIIVELLKFSLNIQRFYIASLSECFSKKFNFNLDFIKQTKMFWEFNFVSQSRSTDIFLGDRIIKYVFVVFLVLEACENNYDVDTEDYNFSVFKKIIKSVEKVRCYYASNQVSYELCVCNNLYEYILPNFSMNSFKLPNLESKLENFTLIESIKEVHLNSFKKVNDNLIETLTSIFYHLGGIRKVMEFFYKIRYFKLDYLKYKDKYSLPSNVKFITNGFPFKNYFKDVEYVNILKESSIRKVESIIGYTFKNKGLIENALVHTSYSNLVNSEIFEVLEYIGDSTIGLVVCDIESEYSKDLYVLEPNYVNNENLGKLVRNTELYDYYLIEENIDFKSKHYGDVCEAIFGAIITDLDFNISEFIRVIKLKIYSNFN</sequence>
<dbReference type="PANTHER" id="PTHR14950:SF37">
    <property type="entry name" value="ENDORIBONUCLEASE DICER"/>
    <property type="match status" value="1"/>
</dbReference>
<proteinExistence type="predicted"/>
<dbReference type="PROSITE" id="PS50142">
    <property type="entry name" value="RNASE_3_2"/>
    <property type="match status" value="1"/>
</dbReference>
<dbReference type="GO" id="GO:0005737">
    <property type="term" value="C:cytoplasm"/>
    <property type="evidence" value="ECO:0007669"/>
    <property type="project" value="TreeGrafter"/>
</dbReference>
<dbReference type="Gene3D" id="1.10.1520.10">
    <property type="entry name" value="Ribonuclease III domain"/>
    <property type="match status" value="1"/>
</dbReference>
<evidence type="ECO:0000313" key="3">
    <source>
        <dbReference type="EMBL" id="ORD97248.1"/>
    </source>
</evidence>
<dbReference type="SUPFAM" id="SSF69065">
    <property type="entry name" value="RNase III domain-like"/>
    <property type="match status" value="1"/>
</dbReference>
<evidence type="ECO:0000256" key="1">
    <source>
        <dbReference type="ARBA" id="ARBA00022801"/>
    </source>
</evidence>
<dbReference type="Proteomes" id="UP000192356">
    <property type="component" value="Unassembled WGS sequence"/>
</dbReference>
<dbReference type="EMBL" id="LVKB01000034">
    <property type="protein sequence ID" value="ORD97248.1"/>
    <property type="molecule type" value="Genomic_DNA"/>
</dbReference>
<dbReference type="VEuPathDB" id="MicrosporidiaDB:A0H76_2802"/>
<gene>
    <name evidence="3" type="primary">RNC</name>
    <name evidence="3" type="ORF">HERIO_900</name>
</gene>
<dbReference type="GO" id="GO:0030422">
    <property type="term" value="P:siRNA processing"/>
    <property type="evidence" value="ECO:0007669"/>
    <property type="project" value="TreeGrafter"/>
</dbReference>
<dbReference type="GO" id="GO:0004525">
    <property type="term" value="F:ribonuclease III activity"/>
    <property type="evidence" value="ECO:0007669"/>
    <property type="project" value="InterPro"/>
</dbReference>
<dbReference type="PANTHER" id="PTHR14950">
    <property type="entry name" value="DICER-RELATED"/>
    <property type="match status" value="1"/>
</dbReference>
<feature type="domain" description="RNase III" evidence="2">
    <location>
        <begin position="463"/>
        <end position="579"/>
    </location>
</feature>
<evidence type="ECO:0000313" key="4">
    <source>
        <dbReference type="Proteomes" id="UP000192356"/>
    </source>
</evidence>
<dbReference type="CDD" id="cd00593">
    <property type="entry name" value="RIBOc"/>
    <property type="match status" value="1"/>
</dbReference>
<dbReference type="Pfam" id="PF00636">
    <property type="entry name" value="Ribonuclease_3"/>
    <property type="match status" value="1"/>
</dbReference>
<evidence type="ECO:0000259" key="2">
    <source>
        <dbReference type="PROSITE" id="PS50142"/>
    </source>
</evidence>
<dbReference type="OrthoDB" id="416741at2759"/>
<dbReference type="AlphaFoldDB" id="A0A1X0QBW0"/>
<name>A0A1X0QBW0_9MICR</name>
<dbReference type="GO" id="GO:0005634">
    <property type="term" value="C:nucleus"/>
    <property type="evidence" value="ECO:0007669"/>
    <property type="project" value="TreeGrafter"/>
</dbReference>
<dbReference type="InterPro" id="IPR000999">
    <property type="entry name" value="RNase_III_dom"/>
</dbReference>
<dbReference type="VEuPathDB" id="MicrosporidiaDB:HERIO_900"/>
<accession>A0A1X0QBW0</accession>
<dbReference type="GO" id="GO:0003723">
    <property type="term" value="F:RNA binding"/>
    <property type="evidence" value="ECO:0007669"/>
    <property type="project" value="TreeGrafter"/>
</dbReference>
<keyword evidence="1" id="KW-0378">Hydrolase</keyword>
<keyword evidence="4" id="KW-1185">Reference proteome</keyword>
<dbReference type="VEuPathDB" id="MicrosporidiaDB:A0H76_2801"/>